<dbReference type="InterPro" id="IPR029044">
    <property type="entry name" value="Nucleotide-diphossugar_trans"/>
</dbReference>
<feature type="chain" id="PRO_5042991002" evidence="4">
    <location>
        <begin position="18"/>
        <end position="499"/>
    </location>
</feature>
<dbReference type="SUPFAM" id="SSF53448">
    <property type="entry name" value="Nucleotide-diphospho-sugar transferases"/>
    <property type="match status" value="1"/>
</dbReference>
<dbReference type="AlphaFoldDB" id="A0AAN6TTU1"/>
<feature type="signal peptide" evidence="4">
    <location>
        <begin position="1"/>
        <end position="17"/>
    </location>
</feature>
<dbReference type="GO" id="GO:0000026">
    <property type="term" value="F:alpha-1,2-mannosyltransferase activity"/>
    <property type="evidence" value="ECO:0007669"/>
    <property type="project" value="TreeGrafter"/>
</dbReference>
<proteinExistence type="inferred from homology"/>
<evidence type="ECO:0000256" key="2">
    <source>
        <dbReference type="ARBA" id="ARBA00022676"/>
    </source>
</evidence>
<gene>
    <name evidence="5" type="ORF">N657DRAFT_666405</name>
</gene>
<dbReference type="GO" id="GO:0006487">
    <property type="term" value="P:protein N-linked glycosylation"/>
    <property type="evidence" value="ECO:0007669"/>
    <property type="project" value="TreeGrafter"/>
</dbReference>
<organism evidence="5 6">
    <name type="scientific">Parathielavia appendiculata</name>
    <dbReference type="NCBI Taxonomy" id="2587402"/>
    <lineage>
        <taxon>Eukaryota</taxon>
        <taxon>Fungi</taxon>
        <taxon>Dikarya</taxon>
        <taxon>Ascomycota</taxon>
        <taxon>Pezizomycotina</taxon>
        <taxon>Sordariomycetes</taxon>
        <taxon>Sordariomycetidae</taxon>
        <taxon>Sordariales</taxon>
        <taxon>Chaetomiaceae</taxon>
        <taxon>Parathielavia</taxon>
    </lineage>
</organism>
<sequence length="499" mass="56637">MPINSMLLPAHISAVVALQVPTGSSQTRAVQRKVPGSRAWTSFLDCVSATWVALPATVIFKGKRHSTTVGVALVVLLCMFEALLHTHLHSIPRPPQDLDEPFARQCQDPRIAAQEPREKAALVMLARNSELDEARKTIQNIEAQFNQWFNYPIIFLNNEPWDPKFIRELNASASGEAIFETIPAKDWSYPPWISPEKAHESMAQQAASGVYNGGMESYHHMCRFYSGAFYTQPALAPFKWYWRLEPGIRYTCAITYDPFAAMASHGKTYGYTVALWEEPATCPSLFREIDTYRQNNHLPATPNFNTLVETTDMPWYLQPYPIRKLLGLLGNPHTSRSGERWNLCHYWSNFEIASLDFFRSEAYQSLFAHLDRKGGFYTERWGDAPVHSFAVHLLLPPERLHHFSDFGYHHDPFWQCPGNAPGGQLPGNEALGKGREAGWTKESEGAIGCRCRCGGDDGTWRRNNRGICLQRMQRAAAATRVGWWDRWRGRYPYSIGVPG</sequence>
<comment type="caution">
    <text evidence="5">The sequence shown here is derived from an EMBL/GenBank/DDBJ whole genome shotgun (WGS) entry which is preliminary data.</text>
</comment>
<dbReference type="Proteomes" id="UP001302602">
    <property type="component" value="Unassembled WGS sequence"/>
</dbReference>
<reference evidence="5" key="2">
    <citation type="submission" date="2023-05" db="EMBL/GenBank/DDBJ databases">
        <authorList>
            <consortium name="Lawrence Berkeley National Laboratory"/>
            <person name="Steindorff A."/>
            <person name="Hensen N."/>
            <person name="Bonometti L."/>
            <person name="Westerberg I."/>
            <person name="Brannstrom I.O."/>
            <person name="Guillou S."/>
            <person name="Cros-Aarteil S."/>
            <person name="Calhoun S."/>
            <person name="Haridas S."/>
            <person name="Kuo A."/>
            <person name="Mondo S."/>
            <person name="Pangilinan J."/>
            <person name="Riley R."/>
            <person name="Labutti K."/>
            <person name="Andreopoulos B."/>
            <person name="Lipzen A."/>
            <person name="Chen C."/>
            <person name="Yanf M."/>
            <person name="Daum C."/>
            <person name="Ng V."/>
            <person name="Clum A."/>
            <person name="Ohm R."/>
            <person name="Martin F."/>
            <person name="Silar P."/>
            <person name="Natvig D."/>
            <person name="Lalanne C."/>
            <person name="Gautier V."/>
            <person name="Ament-Velasquez S.L."/>
            <person name="Kruys A."/>
            <person name="Hutchinson M.I."/>
            <person name="Powell A.J."/>
            <person name="Barry K."/>
            <person name="Miller A.N."/>
            <person name="Grigoriev I.V."/>
            <person name="Debuchy R."/>
            <person name="Gladieux P."/>
            <person name="Thoren M.H."/>
            <person name="Johannesson H."/>
        </authorList>
    </citation>
    <scope>NUCLEOTIDE SEQUENCE</scope>
    <source>
        <strain evidence="5">CBS 731.68</strain>
    </source>
</reference>
<dbReference type="GO" id="GO:0016020">
    <property type="term" value="C:membrane"/>
    <property type="evidence" value="ECO:0007669"/>
    <property type="project" value="InterPro"/>
</dbReference>
<evidence type="ECO:0000256" key="3">
    <source>
        <dbReference type="ARBA" id="ARBA00022679"/>
    </source>
</evidence>
<evidence type="ECO:0000313" key="5">
    <source>
        <dbReference type="EMBL" id="KAK4120040.1"/>
    </source>
</evidence>
<keyword evidence="4" id="KW-0732">Signal</keyword>
<reference evidence="5" key="1">
    <citation type="journal article" date="2023" name="Mol. Phylogenet. Evol.">
        <title>Genome-scale phylogeny and comparative genomics of the fungal order Sordariales.</title>
        <authorList>
            <person name="Hensen N."/>
            <person name="Bonometti L."/>
            <person name="Westerberg I."/>
            <person name="Brannstrom I.O."/>
            <person name="Guillou S."/>
            <person name="Cros-Aarteil S."/>
            <person name="Calhoun S."/>
            <person name="Haridas S."/>
            <person name="Kuo A."/>
            <person name="Mondo S."/>
            <person name="Pangilinan J."/>
            <person name="Riley R."/>
            <person name="LaButti K."/>
            <person name="Andreopoulos B."/>
            <person name="Lipzen A."/>
            <person name="Chen C."/>
            <person name="Yan M."/>
            <person name="Daum C."/>
            <person name="Ng V."/>
            <person name="Clum A."/>
            <person name="Steindorff A."/>
            <person name="Ohm R.A."/>
            <person name="Martin F."/>
            <person name="Silar P."/>
            <person name="Natvig D.O."/>
            <person name="Lalanne C."/>
            <person name="Gautier V."/>
            <person name="Ament-Velasquez S.L."/>
            <person name="Kruys A."/>
            <person name="Hutchinson M.I."/>
            <person name="Powell A.J."/>
            <person name="Barry K."/>
            <person name="Miller A.N."/>
            <person name="Grigoriev I.V."/>
            <person name="Debuchy R."/>
            <person name="Gladieux P."/>
            <person name="Hiltunen Thoren M."/>
            <person name="Johannesson H."/>
        </authorList>
    </citation>
    <scope>NUCLEOTIDE SEQUENCE</scope>
    <source>
        <strain evidence="5">CBS 731.68</strain>
    </source>
</reference>
<keyword evidence="3" id="KW-0808">Transferase</keyword>
<keyword evidence="2" id="KW-0328">Glycosyltransferase</keyword>
<dbReference type="RefSeq" id="XP_062643812.1">
    <property type="nucleotide sequence ID" value="XM_062795335.1"/>
</dbReference>
<keyword evidence="6" id="KW-1185">Reference proteome</keyword>
<dbReference type="GeneID" id="87832104"/>
<dbReference type="EMBL" id="MU853242">
    <property type="protein sequence ID" value="KAK4120040.1"/>
    <property type="molecule type" value="Genomic_DNA"/>
</dbReference>
<evidence type="ECO:0000256" key="1">
    <source>
        <dbReference type="ARBA" id="ARBA00007677"/>
    </source>
</evidence>
<dbReference type="PANTHER" id="PTHR31121">
    <property type="entry name" value="ALPHA-1,2 MANNOSYLTRANSFERASE KTR1"/>
    <property type="match status" value="1"/>
</dbReference>
<name>A0AAN6TTU1_9PEZI</name>
<accession>A0AAN6TTU1</accession>
<evidence type="ECO:0000313" key="6">
    <source>
        <dbReference type="Proteomes" id="UP001302602"/>
    </source>
</evidence>
<protein>
    <submittedName>
        <fullName evidence="5">Glycosyltransferase family 15 protein</fullName>
    </submittedName>
</protein>
<evidence type="ECO:0000256" key="4">
    <source>
        <dbReference type="SAM" id="SignalP"/>
    </source>
</evidence>
<dbReference type="GO" id="GO:0000032">
    <property type="term" value="P:cell wall mannoprotein biosynthetic process"/>
    <property type="evidence" value="ECO:0007669"/>
    <property type="project" value="TreeGrafter"/>
</dbReference>
<comment type="similarity">
    <text evidence="1">Belongs to the glycosyltransferase 15 family.</text>
</comment>
<dbReference type="InterPro" id="IPR002685">
    <property type="entry name" value="Glyco_trans_15"/>
</dbReference>
<dbReference type="PANTHER" id="PTHR31121:SF2">
    <property type="entry name" value="MANNOSYLTRANSFERASE KTR5-RELATED"/>
    <property type="match status" value="1"/>
</dbReference>
<dbReference type="Gene3D" id="3.90.550.10">
    <property type="entry name" value="Spore Coat Polysaccharide Biosynthesis Protein SpsA, Chain A"/>
    <property type="match status" value="1"/>
</dbReference>
<dbReference type="GO" id="GO:0005794">
    <property type="term" value="C:Golgi apparatus"/>
    <property type="evidence" value="ECO:0007669"/>
    <property type="project" value="TreeGrafter"/>
</dbReference>
<dbReference type="Pfam" id="PF01793">
    <property type="entry name" value="Glyco_transf_15"/>
    <property type="match status" value="1"/>
</dbReference>